<accession>A0A447I7Q3</accession>
<dbReference type="OrthoDB" id="9771666at2"/>
<dbReference type="InterPro" id="IPR019826">
    <property type="entry name" value="Carboxylesterase_B_AS"/>
</dbReference>
<dbReference type="EMBL" id="UZWD01000009">
    <property type="protein sequence ID" value="VDS03484.1"/>
    <property type="molecule type" value="Genomic_DNA"/>
</dbReference>
<evidence type="ECO:0000256" key="1">
    <source>
        <dbReference type="ARBA" id="ARBA00022801"/>
    </source>
</evidence>
<dbReference type="Pfam" id="PF07859">
    <property type="entry name" value="Abhydrolase_3"/>
    <property type="match status" value="1"/>
</dbReference>
<gene>
    <name evidence="3" type="primary">nlhH_1</name>
    <name evidence="3" type="ORF">DEVEQU_00607</name>
</gene>
<dbReference type="PANTHER" id="PTHR48081:SF33">
    <property type="entry name" value="KYNURENINE FORMAMIDASE"/>
    <property type="match status" value="1"/>
</dbReference>
<dbReference type="SUPFAM" id="SSF53474">
    <property type="entry name" value="alpha/beta-Hydrolases"/>
    <property type="match status" value="1"/>
</dbReference>
<dbReference type="InterPro" id="IPR050300">
    <property type="entry name" value="GDXG_lipolytic_enzyme"/>
</dbReference>
<sequence length="278" mass="29868">MDDPFRTRDHVADFDRYVALYAERSTASRARLRSQLDLAYGPGADEKLDLFFPDAPSGAVHLFIHGGYWRMFAKSDFSFIADTVTAAGAIAAVTDYSLMPAVRMETIVDQVESAALWLSSNAREFGGDRLRLSVSGHSAGAHLGALLLARQPGLFSDSLLLSGIYDLAPLQTSFLQSQIGLTDAEVQHFSPLTHPPAPSGTIRILVGEHETAPFREQAARLAQRVDSSVTSIADGNHMSVALDLGDPASDTGKALFGICAKTPALGPTQRAAQQQQQQ</sequence>
<protein>
    <submittedName>
        <fullName evidence="3">Carboxylesterase NlhH</fullName>
        <ecNumber evidence="3">3.1.1.1</ecNumber>
    </submittedName>
</protein>
<organism evidence="3 4">
    <name type="scientific">Devosia equisanguinis</name>
    <dbReference type="NCBI Taxonomy" id="2490941"/>
    <lineage>
        <taxon>Bacteria</taxon>
        <taxon>Pseudomonadati</taxon>
        <taxon>Pseudomonadota</taxon>
        <taxon>Alphaproteobacteria</taxon>
        <taxon>Hyphomicrobiales</taxon>
        <taxon>Devosiaceae</taxon>
        <taxon>Devosia</taxon>
    </lineage>
</organism>
<dbReference type="Gene3D" id="3.40.50.1820">
    <property type="entry name" value="alpha/beta hydrolase"/>
    <property type="match status" value="1"/>
</dbReference>
<dbReference type="PROSITE" id="PS00122">
    <property type="entry name" value="CARBOXYLESTERASE_B_1"/>
    <property type="match status" value="1"/>
</dbReference>
<evidence type="ECO:0000313" key="4">
    <source>
        <dbReference type="Proteomes" id="UP000268844"/>
    </source>
</evidence>
<dbReference type="InterPro" id="IPR029058">
    <property type="entry name" value="AB_hydrolase_fold"/>
</dbReference>
<proteinExistence type="predicted"/>
<dbReference type="GO" id="GO:0106435">
    <property type="term" value="F:carboxylesterase activity"/>
    <property type="evidence" value="ECO:0007669"/>
    <property type="project" value="UniProtKB-EC"/>
</dbReference>
<feature type="domain" description="Alpha/beta hydrolase fold-3" evidence="2">
    <location>
        <begin position="62"/>
        <end position="150"/>
    </location>
</feature>
<name>A0A447I7Q3_9HYPH</name>
<keyword evidence="1 3" id="KW-0378">Hydrolase</keyword>
<dbReference type="AlphaFoldDB" id="A0A447I7Q3"/>
<keyword evidence="4" id="KW-1185">Reference proteome</keyword>
<dbReference type="RefSeq" id="WP_126149088.1">
    <property type="nucleotide sequence ID" value="NZ_JBHTMH010000001.1"/>
</dbReference>
<dbReference type="EC" id="3.1.1.1" evidence="3"/>
<evidence type="ECO:0000259" key="2">
    <source>
        <dbReference type="Pfam" id="PF07859"/>
    </source>
</evidence>
<evidence type="ECO:0000313" key="3">
    <source>
        <dbReference type="EMBL" id="VDS03484.1"/>
    </source>
</evidence>
<reference evidence="3 4" key="1">
    <citation type="submission" date="2018-12" db="EMBL/GenBank/DDBJ databases">
        <authorList>
            <person name="Criscuolo A."/>
        </authorList>
    </citation>
    <scope>NUCLEOTIDE SEQUENCE [LARGE SCALE GENOMIC DNA]</scope>
    <source>
        <strain evidence="3">ACIP1116281</strain>
    </source>
</reference>
<dbReference type="Proteomes" id="UP000268844">
    <property type="component" value="Unassembled WGS sequence"/>
</dbReference>
<dbReference type="InterPro" id="IPR013094">
    <property type="entry name" value="AB_hydrolase_3"/>
</dbReference>
<dbReference type="PANTHER" id="PTHR48081">
    <property type="entry name" value="AB HYDROLASE SUPERFAMILY PROTEIN C4A8.06C"/>
    <property type="match status" value="1"/>
</dbReference>